<dbReference type="GeneID" id="30207849"/>
<dbReference type="Pfam" id="PF12586">
    <property type="entry name" value="DUF3760"/>
    <property type="match status" value="1"/>
</dbReference>
<dbReference type="VEuPathDB" id="FungiDB:I302_03450"/>
<dbReference type="OrthoDB" id="5311116at2759"/>
<reference evidence="2" key="4">
    <citation type="submission" date="2024-02" db="EMBL/GenBank/DDBJ databases">
        <title>Comparative genomics of Cryptococcus and Kwoniella reveals pathogenesis evolution and contrasting modes of karyotype evolution via chromosome fusion or intercentromeric recombination.</title>
        <authorList>
            <person name="Coelho M.A."/>
            <person name="David-Palma M."/>
            <person name="Shea T."/>
            <person name="Bowers K."/>
            <person name="McGinley-Smith S."/>
            <person name="Mohammad A.W."/>
            <person name="Gnirke A."/>
            <person name="Yurkov A.M."/>
            <person name="Nowrousian M."/>
            <person name="Sun S."/>
            <person name="Cuomo C.A."/>
            <person name="Heitman J."/>
        </authorList>
    </citation>
    <scope>NUCLEOTIDE SEQUENCE</scope>
    <source>
        <strain evidence="2">CBS 10118</strain>
    </source>
</reference>
<name>A0A1B9G3Z8_9TREE</name>
<dbReference type="AlphaFoldDB" id="A0A1B9G3Z8"/>
<dbReference type="Proteomes" id="UP000092730">
    <property type="component" value="Chromosome 1"/>
</dbReference>
<sequence length="329" mass="38151">MSVSSSSIGPSGENHLTCDGPLPLPSEITSRIFTILTTICPTKIIRLSRHHYNDLIPTVYRDITLTLKNVERITYGMRGQCLTQDGEESWTWTGRKYEACSCVRSITFNDSVSVSIVEHAKPAAFSAASSLGNPTENIERDTTRKPIIFPDLQRVTFKHSFFFDESNMYKITERTESLPQAIPQSTSVYIDLSPPTSITTIHPSKHQHIFSLIPPALRPSTITIQLHERIFPISPTPLHRIPNVRVYINVDDRFEDMDEDRKREIYLKFKQFEWRIMTFRREPRERPVKVYVKDQKLIDYLVGRGTGIPQEENKYMRLYRWTEGVNWLD</sequence>
<organism evidence="1">
    <name type="scientific">Kwoniella bestiolae CBS 10118</name>
    <dbReference type="NCBI Taxonomy" id="1296100"/>
    <lineage>
        <taxon>Eukaryota</taxon>
        <taxon>Fungi</taxon>
        <taxon>Dikarya</taxon>
        <taxon>Basidiomycota</taxon>
        <taxon>Agaricomycotina</taxon>
        <taxon>Tremellomycetes</taxon>
        <taxon>Tremellales</taxon>
        <taxon>Cryptococcaceae</taxon>
        <taxon>Kwoniella</taxon>
    </lineage>
</organism>
<dbReference type="EMBL" id="CP144541">
    <property type="protein sequence ID" value="WVW78127.1"/>
    <property type="molecule type" value="Genomic_DNA"/>
</dbReference>
<keyword evidence="3" id="KW-1185">Reference proteome</keyword>
<accession>A0A1B9G3Z8</accession>
<dbReference type="InterPro" id="IPR022235">
    <property type="entry name" value="DUF3760"/>
</dbReference>
<gene>
    <name evidence="1" type="ORF">I302_03450</name>
    <name evidence="2" type="ORF">I302_100078</name>
</gene>
<reference evidence="1" key="3">
    <citation type="submission" date="2014-01" db="EMBL/GenBank/DDBJ databases">
        <title>Evolution of pathogenesis and genome organization in the Tremellales.</title>
        <authorList>
            <person name="Cuomo C."/>
            <person name="Litvintseva A."/>
            <person name="Heitman J."/>
            <person name="Chen Y."/>
            <person name="Sun S."/>
            <person name="Springer D."/>
            <person name="Dromer F."/>
            <person name="Young S."/>
            <person name="Zeng Q."/>
            <person name="Chapman S."/>
            <person name="Gujja S."/>
            <person name="Saif S."/>
            <person name="Birren B."/>
        </authorList>
    </citation>
    <scope>NUCLEOTIDE SEQUENCE</scope>
    <source>
        <strain evidence="1">CBS 10118</strain>
    </source>
</reference>
<dbReference type="KEGG" id="kbi:30207849"/>
<reference evidence="2" key="2">
    <citation type="submission" date="2013-07" db="EMBL/GenBank/DDBJ databases">
        <authorList>
            <consortium name="The Broad Institute Genome Sequencing Platform"/>
            <person name="Cuomo C."/>
            <person name="Litvintseva A."/>
            <person name="Chen Y."/>
            <person name="Heitman J."/>
            <person name="Sun S."/>
            <person name="Springer D."/>
            <person name="Dromer F."/>
            <person name="Young S.K."/>
            <person name="Zeng Q."/>
            <person name="Gargeya S."/>
            <person name="Fitzgerald M."/>
            <person name="Abouelleil A."/>
            <person name="Alvarado L."/>
            <person name="Berlin A.M."/>
            <person name="Chapman S.B."/>
            <person name="Dewar J."/>
            <person name="Goldberg J."/>
            <person name="Griggs A."/>
            <person name="Gujja S."/>
            <person name="Hansen M."/>
            <person name="Howarth C."/>
            <person name="Imamovic A."/>
            <person name="Larimer J."/>
            <person name="McCowan C."/>
            <person name="Murphy C."/>
            <person name="Pearson M."/>
            <person name="Priest M."/>
            <person name="Roberts A."/>
            <person name="Saif S."/>
            <person name="Shea T."/>
            <person name="Sykes S."/>
            <person name="Wortman J."/>
            <person name="Nusbaum C."/>
            <person name="Birren B."/>
        </authorList>
    </citation>
    <scope>NUCLEOTIDE SEQUENCE</scope>
    <source>
        <strain evidence="2">CBS 10118</strain>
    </source>
</reference>
<dbReference type="RefSeq" id="XP_019046847.1">
    <property type="nucleotide sequence ID" value="XM_019190099.1"/>
</dbReference>
<dbReference type="EMBL" id="KI894020">
    <property type="protein sequence ID" value="OCF25777.1"/>
    <property type="molecule type" value="Genomic_DNA"/>
</dbReference>
<reference evidence="1" key="1">
    <citation type="submission" date="2013-07" db="EMBL/GenBank/DDBJ databases">
        <title>The Genome Sequence of Cryptococcus bestiolae CBS10118.</title>
        <authorList>
            <consortium name="The Broad Institute Genome Sequencing Platform"/>
            <person name="Cuomo C."/>
            <person name="Litvintseva A."/>
            <person name="Chen Y."/>
            <person name="Heitman J."/>
            <person name="Sun S."/>
            <person name="Springer D."/>
            <person name="Dromer F."/>
            <person name="Young S.K."/>
            <person name="Zeng Q."/>
            <person name="Gargeya S."/>
            <person name="Fitzgerald M."/>
            <person name="Abouelleil A."/>
            <person name="Alvarado L."/>
            <person name="Berlin A.M."/>
            <person name="Chapman S.B."/>
            <person name="Dewar J."/>
            <person name="Goldberg J."/>
            <person name="Griggs A."/>
            <person name="Gujja S."/>
            <person name="Hansen M."/>
            <person name="Howarth C."/>
            <person name="Imamovic A."/>
            <person name="Larimer J."/>
            <person name="McCowan C."/>
            <person name="Murphy C."/>
            <person name="Pearson M."/>
            <person name="Priest M."/>
            <person name="Roberts A."/>
            <person name="Saif S."/>
            <person name="Shea T."/>
            <person name="Sykes S."/>
            <person name="Wortman J."/>
            <person name="Nusbaum C."/>
            <person name="Birren B."/>
        </authorList>
    </citation>
    <scope>NUCLEOTIDE SEQUENCE [LARGE SCALE GENOMIC DNA]</scope>
    <source>
        <strain evidence="1">CBS 10118</strain>
    </source>
</reference>
<evidence type="ECO:0000313" key="3">
    <source>
        <dbReference type="Proteomes" id="UP000092730"/>
    </source>
</evidence>
<protein>
    <submittedName>
        <fullName evidence="1">Uncharacterized protein</fullName>
    </submittedName>
</protein>
<evidence type="ECO:0000313" key="1">
    <source>
        <dbReference type="EMBL" id="OCF25777.1"/>
    </source>
</evidence>
<proteinExistence type="predicted"/>
<evidence type="ECO:0000313" key="2">
    <source>
        <dbReference type="EMBL" id="WVW78127.1"/>
    </source>
</evidence>